<gene>
    <name evidence="3" type="ORF">AMJ74_03805</name>
</gene>
<evidence type="ECO:0000256" key="1">
    <source>
        <dbReference type="ARBA" id="ARBA00022723"/>
    </source>
</evidence>
<name>A0A0S8JWP0_UNCW3</name>
<accession>A0A0S8JWP0</accession>
<dbReference type="InterPro" id="IPR050072">
    <property type="entry name" value="Peptidase_M20A"/>
</dbReference>
<evidence type="ECO:0000313" key="4">
    <source>
        <dbReference type="Proteomes" id="UP000050975"/>
    </source>
</evidence>
<evidence type="ECO:0000256" key="2">
    <source>
        <dbReference type="ARBA" id="ARBA00022801"/>
    </source>
</evidence>
<dbReference type="EMBL" id="LJVE01000060">
    <property type="protein sequence ID" value="KPL14230.1"/>
    <property type="molecule type" value="Genomic_DNA"/>
</dbReference>
<dbReference type="InterPro" id="IPR002933">
    <property type="entry name" value="Peptidase_M20"/>
</dbReference>
<keyword evidence="2" id="KW-0378">Hydrolase</keyword>
<dbReference type="Proteomes" id="UP000050975">
    <property type="component" value="Unassembled WGS sequence"/>
</dbReference>
<organism evidence="3 4">
    <name type="scientific">candidate division WOR_3 bacterium SM1_77</name>
    <dbReference type="NCBI Taxonomy" id="1703778"/>
    <lineage>
        <taxon>Bacteria</taxon>
        <taxon>Bacteria division WOR-3</taxon>
    </lineage>
</organism>
<dbReference type="GO" id="GO:0016787">
    <property type="term" value="F:hydrolase activity"/>
    <property type="evidence" value="ECO:0007669"/>
    <property type="project" value="UniProtKB-KW"/>
</dbReference>
<dbReference type="AlphaFoldDB" id="A0A0S8JWP0"/>
<dbReference type="Gene3D" id="3.30.70.360">
    <property type="match status" value="1"/>
</dbReference>
<dbReference type="PANTHER" id="PTHR43808:SF32">
    <property type="entry name" value="ARGE_DAPE-RELATED DEACYLASE"/>
    <property type="match status" value="1"/>
</dbReference>
<comment type="caution">
    <text evidence="3">The sequence shown here is derived from an EMBL/GenBank/DDBJ whole genome shotgun (WGS) entry which is preliminary data.</text>
</comment>
<dbReference type="SUPFAM" id="SSF53187">
    <property type="entry name" value="Zn-dependent exopeptidases"/>
    <property type="match status" value="1"/>
</dbReference>
<proteinExistence type="predicted"/>
<evidence type="ECO:0000313" key="3">
    <source>
        <dbReference type="EMBL" id="KPL14230.1"/>
    </source>
</evidence>
<dbReference type="InterPro" id="IPR036264">
    <property type="entry name" value="Bact_exopeptidase_dim_dom"/>
</dbReference>
<dbReference type="Gene3D" id="3.40.630.10">
    <property type="entry name" value="Zn peptidases"/>
    <property type="match status" value="1"/>
</dbReference>
<dbReference type="Pfam" id="PF01546">
    <property type="entry name" value="Peptidase_M20"/>
    <property type="match status" value="1"/>
</dbReference>
<reference evidence="3 4" key="1">
    <citation type="journal article" date="2015" name="Microbiome">
        <title>Genomic resolution of linkages in carbon, nitrogen, and sulfur cycling among widespread estuary sediment bacteria.</title>
        <authorList>
            <person name="Baker B.J."/>
            <person name="Lazar C.S."/>
            <person name="Teske A.P."/>
            <person name="Dick G.J."/>
        </authorList>
    </citation>
    <scope>NUCLEOTIDE SEQUENCE [LARGE SCALE GENOMIC DNA]</scope>
    <source>
        <strain evidence="3">SM1_77</strain>
    </source>
</reference>
<dbReference type="PANTHER" id="PTHR43808">
    <property type="entry name" value="ACETYLORNITHINE DEACETYLASE"/>
    <property type="match status" value="1"/>
</dbReference>
<dbReference type="GO" id="GO:0046872">
    <property type="term" value="F:metal ion binding"/>
    <property type="evidence" value="ECO:0007669"/>
    <property type="project" value="UniProtKB-KW"/>
</dbReference>
<sequence length="188" mass="20694">MVELLNALIKIKRSVERRKTSYAVAAGESRHSILMLGGVCQCGTNFNTVPGQCSFSVERRVNPEENFNREKRRLLNLVDKFRKSGVNITTTVLQEGEAVGSSADSYLAHCLAGSIRAVSSKRPQFRMCPGLLEIRYYLKNGIPAYAYGPGLLHRAHHPDEFVSIGRIYDCAAVYALTAIEALSRGGMG</sequence>
<keyword evidence="1" id="KW-0479">Metal-binding</keyword>
<evidence type="ECO:0008006" key="5">
    <source>
        <dbReference type="Google" id="ProtNLM"/>
    </source>
</evidence>
<dbReference type="SUPFAM" id="SSF55031">
    <property type="entry name" value="Bacterial exopeptidase dimerisation domain"/>
    <property type="match status" value="1"/>
</dbReference>
<protein>
    <recommendedName>
        <fullName evidence="5">Peptidase M20 dimerisation domain-containing protein</fullName>
    </recommendedName>
</protein>